<dbReference type="Gene3D" id="1.20.58.220">
    <property type="entry name" value="Phosphate transport system protein phou homolog 2, domain 2"/>
    <property type="match status" value="1"/>
</dbReference>
<dbReference type="PANTHER" id="PTHR37298:SF1">
    <property type="entry name" value="UPF0111 PROTEIN YKAA"/>
    <property type="match status" value="1"/>
</dbReference>
<organism evidence="2 3">
    <name type="scientific">Lichenicola cladoniae</name>
    <dbReference type="NCBI Taxonomy" id="1484109"/>
    <lineage>
        <taxon>Bacteria</taxon>
        <taxon>Pseudomonadati</taxon>
        <taxon>Pseudomonadota</taxon>
        <taxon>Alphaproteobacteria</taxon>
        <taxon>Acetobacterales</taxon>
        <taxon>Acetobacteraceae</taxon>
        <taxon>Lichenicola</taxon>
    </lineage>
</organism>
<name>A0A6M8HZE5_9PROT</name>
<dbReference type="Proteomes" id="UP000500767">
    <property type="component" value="Plasmid unnamed4"/>
</dbReference>
<geneLocation type="plasmid" evidence="2 3">
    <name>unnamed4</name>
</geneLocation>
<comment type="similarity">
    <text evidence="1">Belongs to the UPF0111 family.</text>
</comment>
<dbReference type="KEGG" id="lck:HN018_26110"/>
<keyword evidence="3" id="KW-1185">Reference proteome</keyword>
<gene>
    <name evidence="2" type="ORF">HN018_26110</name>
</gene>
<dbReference type="AlphaFoldDB" id="A0A6M8HZE5"/>
<dbReference type="PANTHER" id="PTHR37298">
    <property type="entry name" value="UPF0111 PROTEIN YKAA"/>
    <property type="match status" value="1"/>
</dbReference>
<reference evidence="2 3" key="1">
    <citation type="journal article" date="2014" name="World J. Microbiol. Biotechnol.">
        <title>Biodiversity and physiological characteristics of Antarctic and Arctic lichens-associated bacteria.</title>
        <authorList>
            <person name="Lee Y.M."/>
            <person name="Kim E.H."/>
            <person name="Lee H.K."/>
            <person name="Hong S.G."/>
        </authorList>
    </citation>
    <scope>NUCLEOTIDE SEQUENCE [LARGE SCALE GENOMIC DNA]</scope>
    <source>
        <strain evidence="2 3">PAMC 26569</strain>
        <plasmid evidence="2">unnamed4</plasmid>
    </source>
</reference>
<protein>
    <submittedName>
        <fullName evidence="2">DUF47 family protein</fullName>
    </submittedName>
</protein>
<evidence type="ECO:0000256" key="1">
    <source>
        <dbReference type="ARBA" id="ARBA00008591"/>
    </source>
</evidence>
<dbReference type="InterPro" id="IPR038078">
    <property type="entry name" value="PhoU-like_sf"/>
</dbReference>
<evidence type="ECO:0000313" key="3">
    <source>
        <dbReference type="Proteomes" id="UP000500767"/>
    </source>
</evidence>
<sequence>MPRNEQFVARLTTHAYQVVNGAIAFRALLSGEESKANYQALCDFEEAADEVTRQTLKAIHHSFITPFDRSQIST</sequence>
<evidence type="ECO:0000313" key="2">
    <source>
        <dbReference type="EMBL" id="QKE93636.1"/>
    </source>
</evidence>
<dbReference type="InterPro" id="IPR018445">
    <property type="entry name" value="Put_Phosphate_transp_reg"/>
</dbReference>
<dbReference type="EMBL" id="CP053711">
    <property type="protein sequence ID" value="QKE93636.1"/>
    <property type="molecule type" value="Genomic_DNA"/>
</dbReference>
<accession>A0A6M8HZE5</accession>
<dbReference type="InterPro" id="IPR052912">
    <property type="entry name" value="UPF0111_domain"/>
</dbReference>
<keyword evidence="2" id="KW-0614">Plasmid</keyword>
<dbReference type="Pfam" id="PF01865">
    <property type="entry name" value="PhoU_div"/>
    <property type="match status" value="1"/>
</dbReference>
<proteinExistence type="inferred from homology"/>